<comment type="caution">
    <text evidence="4">The sequence shown here is derived from an EMBL/GenBank/DDBJ whole genome shotgun (WGS) entry which is preliminary data.</text>
</comment>
<dbReference type="PANTHER" id="PTHR30041">
    <property type="entry name" value="ARSENATE REDUCTASE"/>
    <property type="match status" value="1"/>
</dbReference>
<organism evidence="4 5">
    <name type="scientific">Maribacter polysiphoniae</name>
    <dbReference type="NCBI Taxonomy" id="429344"/>
    <lineage>
        <taxon>Bacteria</taxon>
        <taxon>Pseudomonadati</taxon>
        <taxon>Bacteroidota</taxon>
        <taxon>Flavobacteriia</taxon>
        <taxon>Flavobacteriales</taxon>
        <taxon>Flavobacteriaceae</taxon>
        <taxon>Maribacter</taxon>
    </lineage>
</organism>
<evidence type="ECO:0000313" key="6">
    <source>
        <dbReference type="Proteomes" id="UP000651837"/>
    </source>
</evidence>
<sequence>MGEIATSERQITLYCNSNSSRARQTLAFAKAEGVPVLVVDMLKTKITGTQIVELADRLGVDIKDLVNQDHPSYTIKFEHHDLSSEDWIKMIQNNPGIMKQPIALRGDITILVETPSDIIKI</sequence>
<gene>
    <name evidence="3" type="ORF">HZY62_04020</name>
    <name evidence="4" type="ORF">LX92_02444</name>
</gene>
<dbReference type="Gene3D" id="3.40.30.10">
    <property type="entry name" value="Glutaredoxin"/>
    <property type="match status" value="1"/>
</dbReference>
<keyword evidence="6" id="KW-1185">Reference proteome</keyword>
<dbReference type="Proteomes" id="UP000651837">
    <property type="component" value="Unassembled WGS sequence"/>
</dbReference>
<reference evidence="4 5" key="1">
    <citation type="submission" date="2018-05" db="EMBL/GenBank/DDBJ databases">
        <title>Genomic Encyclopedia of Archaeal and Bacterial Type Strains, Phase II (KMG-II): from individual species to whole genera.</title>
        <authorList>
            <person name="Goeker M."/>
        </authorList>
    </citation>
    <scope>NUCLEOTIDE SEQUENCE [LARGE SCALE GENOMIC DNA]</scope>
    <source>
        <strain evidence="4 5">DSM 23514</strain>
    </source>
</reference>
<dbReference type="RefSeq" id="WP_109650951.1">
    <property type="nucleotide sequence ID" value="NZ_JACWLN010000001.1"/>
</dbReference>
<reference evidence="3 6" key="2">
    <citation type="submission" date="2020-07" db="EMBL/GenBank/DDBJ databases">
        <title>The draft genome sequence of Maribacter polysiphoniae KCTC 22021.</title>
        <authorList>
            <person name="Mu L."/>
        </authorList>
    </citation>
    <scope>NUCLEOTIDE SEQUENCE [LARGE SCALE GENOMIC DNA]</scope>
    <source>
        <strain evidence="3 6">KCTC 22021</strain>
    </source>
</reference>
<comment type="similarity">
    <text evidence="1 2">Belongs to the ArsC family.</text>
</comment>
<evidence type="ECO:0000313" key="4">
    <source>
        <dbReference type="EMBL" id="PWK23115.1"/>
    </source>
</evidence>
<proteinExistence type="inferred from homology"/>
<name>A0A316DYW3_9FLAO</name>
<dbReference type="InterPro" id="IPR036249">
    <property type="entry name" value="Thioredoxin-like_sf"/>
</dbReference>
<dbReference type="PROSITE" id="PS51353">
    <property type="entry name" value="ARSC"/>
    <property type="match status" value="1"/>
</dbReference>
<dbReference type="EMBL" id="JACWLN010000001">
    <property type="protein sequence ID" value="MBD1259742.1"/>
    <property type="molecule type" value="Genomic_DNA"/>
</dbReference>
<accession>A0A316DYW3</accession>
<protein>
    <submittedName>
        <fullName evidence="4">Arsenate reductase</fullName>
    </submittedName>
</protein>
<dbReference type="AlphaFoldDB" id="A0A316DYW3"/>
<dbReference type="PANTHER" id="PTHR30041:SF4">
    <property type="entry name" value="ARSENATE REDUCTASE"/>
    <property type="match status" value="1"/>
</dbReference>
<dbReference type="OrthoDB" id="1434620at2"/>
<dbReference type="Proteomes" id="UP000245667">
    <property type="component" value="Unassembled WGS sequence"/>
</dbReference>
<dbReference type="InterPro" id="IPR006660">
    <property type="entry name" value="Arsenate_reductase-like"/>
</dbReference>
<dbReference type="SUPFAM" id="SSF52833">
    <property type="entry name" value="Thioredoxin-like"/>
    <property type="match status" value="1"/>
</dbReference>
<dbReference type="EMBL" id="QGGQ01000005">
    <property type="protein sequence ID" value="PWK23115.1"/>
    <property type="molecule type" value="Genomic_DNA"/>
</dbReference>
<evidence type="ECO:0000313" key="3">
    <source>
        <dbReference type="EMBL" id="MBD1259742.1"/>
    </source>
</evidence>
<evidence type="ECO:0000313" key="5">
    <source>
        <dbReference type="Proteomes" id="UP000245667"/>
    </source>
</evidence>
<evidence type="ECO:0000256" key="1">
    <source>
        <dbReference type="ARBA" id="ARBA00007198"/>
    </source>
</evidence>
<evidence type="ECO:0000256" key="2">
    <source>
        <dbReference type="PROSITE-ProRule" id="PRU01282"/>
    </source>
</evidence>